<feature type="domain" description="DUF6487" evidence="1">
    <location>
        <begin position="3"/>
        <end position="70"/>
    </location>
</feature>
<dbReference type="InterPro" id="IPR045504">
    <property type="entry name" value="DUF6487"/>
</dbReference>
<dbReference type="AlphaFoldDB" id="A0A1Y4LEH6"/>
<gene>
    <name evidence="2" type="ORF">B5F17_09440</name>
</gene>
<dbReference type="Pfam" id="PF20097">
    <property type="entry name" value="DUF6487"/>
    <property type="match status" value="1"/>
</dbReference>
<name>A0A1Y4LEH6_9FIRM</name>
<evidence type="ECO:0000259" key="1">
    <source>
        <dbReference type="Pfam" id="PF20097"/>
    </source>
</evidence>
<comment type="caution">
    <text evidence="2">The sequence shown here is derived from an EMBL/GenBank/DDBJ whole genome shotgun (WGS) entry which is preliminary data.</text>
</comment>
<dbReference type="Proteomes" id="UP000195897">
    <property type="component" value="Unassembled WGS sequence"/>
</dbReference>
<dbReference type="EMBL" id="NFKK01000010">
    <property type="protein sequence ID" value="OUP52472.1"/>
    <property type="molecule type" value="Genomic_DNA"/>
</dbReference>
<accession>A0A1Y4LEH6</accession>
<sequence>MNCPFCLQEMEDGVLQSTHGMYWLKEPVRFPIKPSSKKEAQSVFTMETARDFPFIRGHRCPNCHAIVIDSE</sequence>
<reference evidence="3" key="1">
    <citation type="submission" date="2017-04" db="EMBL/GenBank/DDBJ databases">
        <title>Function of individual gut microbiota members based on whole genome sequencing of pure cultures obtained from chicken caecum.</title>
        <authorList>
            <person name="Medvecky M."/>
            <person name="Cejkova D."/>
            <person name="Polansky O."/>
            <person name="Karasova D."/>
            <person name="Kubasova T."/>
            <person name="Cizek A."/>
            <person name="Rychlik I."/>
        </authorList>
    </citation>
    <scope>NUCLEOTIDE SEQUENCE [LARGE SCALE GENOMIC DNA]</scope>
    <source>
        <strain evidence="3">An180</strain>
    </source>
</reference>
<organism evidence="2 3">
    <name type="scientific">Butyricicoccus pullicaecorum</name>
    <dbReference type="NCBI Taxonomy" id="501571"/>
    <lineage>
        <taxon>Bacteria</taxon>
        <taxon>Bacillati</taxon>
        <taxon>Bacillota</taxon>
        <taxon>Clostridia</taxon>
        <taxon>Eubacteriales</taxon>
        <taxon>Butyricicoccaceae</taxon>
        <taxon>Butyricicoccus</taxon>
    </lineage>
</organism>
<evidence type="ECO:0000313" key="2">
    <source>
        <dbReference type="EMBL" id="OUP52472.1"/>
    </source>
</evidence>
<proteinExistence type="predicted"/>
<evidence type="ECO:0000313" key="3">
    <source>
        <dbReference type="Proteomes" id="UP000195897"/>
    </source>
</evidence>
<protein>
    <recommendedName>
        <fullName evidence="1">DUF6487 domain-containing protein</fullName>
    </recommendedName>
</protein>
<dbReference type="RefSeq" id="WP_016147135.1">
    <property type="nucleotide sequence ID" value="NZ_CABKSA010000001.1"/>
</dbReference>